<protein>
    <submittedName>
        <fullName evidence="2">Uncharacterized protein</fullName>
    </submittedName>
</protein>
<accession>A0A284S5F1</accession>
<evidence type="ECO:0000313" key="2">
    <source>
        <dbReference type="EMBL" id="SJL16245.1"/>
    </source>
</evidence>
<dbReference type="EMBL" id="FUEG01000033">
    <property type="protein sequence ID" value="SJL16245.1"/>
    <property type="molecule type" value="Genomic_DNA"/>
</dbReference>
<dbReference type="OMA" id="EMHAVIC"/>
<organism evidence="2 3">
    <name type="scientific">Armillaria ostoyae</name>
    <name type="common">Armillaria root rot fungus</name>
    <dbReference type="NCBI Taxonomy" id="47428"/>
    <lineage>
        <taxon>Eukaryota</taxon>
        <taxon>Fungi</taxon>
        <taxon>Dikarya</taxon>
        <taxon>Basidiomycota</taxon>
        <taxon>Agaricomycotina</taxon>
        <taxon>Agaricomycetes</taxon>
        <taxon>Agaricomycetidae</taxon>
        <taxon>Agaricales</taxon>
        <taxon>Marasmiineae</taxon>
        <taxon>Physalacriaceae</taxon>
        <taxon>Armillaria</taxon>
    </lineage>
</organism>
<dbReference type="OrthoDB" id="2991811at2759"/>
<gene>
    <name evidence="2" type="ORF">ARMOST_19765</name>
</gene>
<evidence type="ECO:0000313" key="3">
    <source>
        <dbReference type="Proteomes" id="UP000219338"/>
    </source>
</evidence>
<reference evidence="3" key="1">
    <citation type="journal article" date="2017" name="Nat. Ecol. Evol.">
        <title>Genome expansion and lineage-specific genetic innovations in the forest pathogenic fungi Armillaria.</title>
        <authorList>
            <person name="Sipos G."/>
            <person name="Prasanna A.N."/>
            <person name="Walter M.C."/>
            <person name="O'Connor E."/>
            <person name="Balint B."/>
            <person name="Krizsan K."/>
            <person name="Kiss B."/>
            <person name="Hess J."/>
            <person name="Varga T."/>
            <person name="Slot J."/>
            <person name="Riley R."/>
            <person name="Boka B."/>
            <person name="Rigling D."/>
            <person name="Barry K."/>
            <person name="Lee J."/>
            <person name="Mihaltcheva S."/>
            <person name="LaButti K."/>
            <person name="Lipzen A."/>
            <person name="Waldron R."/>
            <person name="Moloney N.M."/>
            <person name="Sperisen C."/>
            <person name="Kredics L."/>
            <person name="Vagvoelgyi C."/>
            <person name="Patrignani A."/>
            <person name="Fitzpatrick D."/>
            <person name="Nagy I."/>
            <person name="Doyle S."/>
            <person name="Anderson J.B."/>
            <person name="Grigoriev I.V."/>
            <person name="Gueldener U."/>
            <person name="Muensterkoetter M."/>
            <person name="Nagy L.G."/>
        </authorList>
    </citation>
    <scope>NUCLEOTIDE SEQUENCE [LARGE SCALE GENOMIC DNA]</scope>
    <source>
        <strain evidence="3">C18/9</strain>
    </source>
</reference>
<keyword evidence="1" id="KW-1133">Transmembrane helix</keyword>
<proteinExistence type="predicted"/>
<sequence length="299" mass="34305">MGIQRRFPYAGVLKVDICVYSLLTSPFSGSLNTIHNLSVIEDHFLTISPQASWTPEHYIQPRHMMHSLFAQVSRLSFSSSQNLRGIDRKVHNMKYVKVCEHLDFCLLIMPCYDPFQLLDTFMADSEYTFTLSLTICEPRLGSQSNKISWPVIHWFCDLNLSNEISLGEVEALFRIEVSLYARACQYRAPKKQLSTIVEINTMCGFDPAFEGADICTYFDLPRMEIFENPVEAFPDREFNEIAMPMPVNDRRDIMDAAPVTNIQAEKEQPVSRTQNRIIVVLIALNVLFISLVIHLSIRV</sequence>
<feature type="transmembrane region" description="Helical" evidence="1">
    <location>
        <begin position="277"/>
        <end position="297"/>
    </location>
</feature>
<keyword evidence="1" id="KW-0472">Membrane</keyword>
<dbReference type="Proteomes" id="UP000219338">
    <property type="component" value="Unassembled WGS sequence"/>
</dbReference>
<keyword evidence="1" id="KW-0812">Transmembrane</keyword>
<evidence type="ECO:0000256" key="1">
    <source>
        <dbReference type="SAM" id="Phobius"/>
    </source>
</evidence>
<name>A0A284S5F1_ARMOS</name>
<keyword evidence="3" id="KW-1185">Reference proteome</keyword>
<dbReference type="AlphaFoldDB" id="A0A284S5F1"/>